<feature type="domain" description="MULE transposase" evidence="2">
    <location>
        <begin position="728"/>
        <end position="800"/>
    </location>
</feature>
<proteinExistence type="predicted"/>
<gene>
    <name evidence="3" type="primary">Hypp6887</name>
    <name evidence="3" type="ORF">BLAG_LOCUS5888</name>
</gene>
<organism evidence="3 4">
    <name type="scientific">Branchiostoma lanceolatum</name>
    <name type="common">Common lancelet</name>
    <name type="synonym">Amphioxus lanceolatum</name>
    <dbReference type="NCBI Taxonomy" id="7740"/>
    <lineage>
        <taxon>Eukaryota</taxon>
        <taxon>Metazoa</taxon>
        <taxon>Chordata</taxon>
        <taxon>Cephalochordata</taxon>
        <taxon>Leptocardii</taxon>
        <taxon>Amphioxiformes</taxon>
        <taxon>Branchiostomatidae</taxon>
        <taxon>Branchiostoma</taxon>
    </lineage>
</organism>
<feature type="compositionally biased region" description="Low complexity" evidence="1">
    <location>
        <begin position="1062"/>
        <end position="1077"/>
    </location>
</feature>
<protein>
    <submittedName>
        <fullName evidence="3">Hypp6887 protein</fullName>
    </submittedName>
</protein>
<name>A0A8K0EAS2_BRALA</name>
<evidence type="ECO:0000313" key="4">
    <source>
        <dbReference type="Proteomes" id="UP000838412"/>
    </source>
</evidence>
<feature type="compositionally biased region" description="Basic and acidic residues" evidence="1">
    <location>
        <begin position="121"/>
        <end position="134"/>
    </location>
</feature>
<dbReference type="PANTHER" id="PTHR31751:SF42">
    <property type="entry name" value="PROTEIN CBG10204"/>
    <property type="match status" value="1"/>
</dbReference>
<evidence type="ECO:0000259" key="2">
    <source>
        <dbReference type="Pfam" id="PF10551"/>
    </source>
</evidence>
<feature type="region of interest" description="Disordered" evidence="1">
    <location>
        <begin position="1057"/>
        <end position="1080"/>
    </location>
</feature>
<sequence>MDGAAVMSTDLNGVTGLLHRDNPYTVAVHCVCLRLHLAASQVTKDNPQMKSTNLRTLNQPKAGRERGLARAEAEAMRTIIQKRAEVFEEGQLVTWLEGEVNRKNPISKAPTSKSKRKNKKDKVETAKKTRKDPQQRLSSMLRKSYSPKPLEVDQMVAVAYNTGLFVGKVQSITEHSEVIINEKKGRTVYATGELREQNRAGTLRSLASDTTHTSESIMEANQLTVLPLPNTPPKSFPEGVGVTKNMRSFLFADGESPTKVSFDTPIDAIQQIGHNPLQQQHKETQTEECLNVEPGTHCFKEPKFMVFFSMLVSLFSLFSFRCKEERPTVTVKMTGTMAIVSQSCTSCDEDSYAWPSQPFVFDKYPTGNILLSFGILISGISLSKTLLLFKHIGLSMFSGRAYHQHQKKYLVPSILCYWKSYRQRLINLLKGEKNAVWSGDGRYDSMGHSAKYGAYTMFCNTINKLVHFELLQSNDCKNSNAMELEGAKRSFAFLTDAGLTGVGNDPLDLTFSNLRSFNSDLANSVQISAALRGIHIVGSTRLKLTKSWEHSMGIEAKCLVFMQAQFNLEMGILKKAKSELLGTIAIMAEAASLNDFDRWPKDRLKAFLKARGLPVTRPIDELQCRSTSMACRMLAVEDAPSQPVRRVYDAVIQGEERVEDAPNFRTVRTQLERRRASLAPPPPPPNYGGCRHPRRVGEDIGRTAVPEPPRQWPGYPPTSSPVIHGLYHGRVIPFVMALMTSKTVGAYRQVLQHIKEKEREETGHDLSPEMIVSDFKGSIISSNETEFPDAITGCYFHFCQSLWRRIQQLSLAGPCRWDPRLRLKRCLRKVMGIGYLPVALVRFNFQEHIGRNSTQQLIGQYPALQEFFDYKETNYVAADDVTFPIPLWNVYNRDTDTKTNNLMPFKSPHNEDATALLMQSVKDSGWSRKTALCECEDRLDPVQGNTGGLIEERDDKQDGPSGQGVDKRSCLEDQPRGGNYRGGHGPVAMKHLTTRTDITILDLLQEADILARVCHMEWFPFVYGINTDVAQPYLVQEFVSCTEGSMRSVSFHHLLSNPSSHPLNPANPGNPGNGLQAPPAPIQHVVQPLNVPIAHVNPPAHNPPQQLPANPAVPLFTTLVKLETVDILEHALQQRPN</sequence>
<dbReference type="InterPro" id="IPR018289">
    <property type="entry name" value="MULE_transposase_dom"/>
</dbReference>
<accession>A0A8K0EAS2</accession>
<feature type="region of interest" description="Disordered" evidence="1">
    <location>
        <begin position="943"/>
        <end position="988"/>
    </location>
</feature>
<dbReference type="PANTHER" id="PTHR31751">
    <property type="entry name" value="SI:CH211-108C17.2-RELATED-RELATED"/>
    <property type="match status" value="1"/>
</dbReference>
<evidence type="ECO:0000256" key="1">
    <source>
        <dbReference type="SAM" id="MobiDB-lite"/>
    </source>
</evidence>
<dbReference type="Pfam" id="PF10551">
    <property type="entry name" value="MULE"/>
    <property type="match status" value="1"/>
</dbReference>
<dbReference type="AlphaFoldDB" id="A0A8K0EAS2"/>
<dbReference type="Proteomes" id="UP000838412">
    <property type="component" value="Chromosome 12"/>
</dbReference>
<feature type="compositionally biased region" description="Basic and acidic residues" evidence="1">
    <location>
        <begin position="965"/>
        <end position="975"/>
    </location>
</feature>
<keyword evidence="4" id="KW-1185">Reference proteome</keyword>
<feature type="region of interest" description="Disordered" evidence="1">
    <location>
        <begin position="104"/>
        <end position="144"/>
    </location>
</feature>
<dbReference type="EMBL" id="OV696697">
    <property type="protein sequence ID" value="CAH1242609.1"/>
    <property type="molecule type" value="Genomic_DNA"/>
</dbReference>
<evidence type="ECO:0000313" key="3">
    <source>
        <dbReference type="EMBL" id="CAH1242609.1"/>
    </source>
</evidence>
<reference evidence="3" key="1">
    <citation type="submission" date="2022-01" db="EMBL/GenBank/DDBJ databases">
        <authorList>
            <person name="Braso-Vives M."/>
        </authorList>
    </citation>
    <scope>NUCLEOTIDE SEQUENCE</scope>
</reference>